<evidence type="ECO:0000313" key="2">
    <source>
        <dbReference type="Proteomes" id="UP000184501"/>
    </source>
</evidence>
<name>A0A1M5CMZ2_STRHI</name>
<protein>
    <submittedName>
        <fullName evidence="1">Uncharacterized protein</fullName>
    </submittedName>
</protein>
<proteinExistence type="predicted"/>
<dbReference type="EMBL" id="FQVN01000004">
    <property type="protein sequence ID" value="SHF56036.1"/>
    <property type="molecule type" value="Genomic_DNA"/>
</dbReference>
<gene>
    <name evidence="1" type="ORF">SAMN05444320_10493</name>
</gene>
<sequence length="107" mass="11386">MGQQIIFGTVTATGETRGEGFLVQAIENRTGMLDVLFVNGAYFREPPAVTATQLYPDDPATVTIVNTLANLVVLGVTERGFRIQTGAPNGHPLARGFSFVAVGFSLE</sequence>
<organism evidence="1 2">
    <name type="scientific">Streptoalloteichus hindustanus</name>
    <dbReference type="NCBI Taxonomy" id="2017"/>
    <lineage>
        <taxon>Bacteria</taxon>
        <taxon>Bacillati</taxon>
        <taxon>Actinomycetota</taxon>
        <taxon>Actinomycetes</taxon>
        <taxon>Pseudonocardiales</taxon>
        <taxon>Pseudonocardiaceae</taxon>
        <taxon>Streptoalloteichus</taxon>
    </lineage>
</organism>
<dbReference type="AlphaFoldDB" id="A0A1M5CMZ2"/>
<keyword evidence="2" id="KW-1185">Reference proteome</keyword>
<reference evidence="1 2" key="1">
    <citation type="submission" date="2016-11" db="EMBL/GenBank/DDBJ databases">
        <authorList>
            <person name="Jaros S."/>
            <person name="Januszkiewicz K."/>
            <person name="Wedrychowicz H."/>
        </authorList>
    </citation>
    <scope>NUCLEOTIDE SEQUENCE [LARGE SCALE GENOMIC DNA]</scope>
    <source>
        <strain evidence="1 2">DSM 44523</strain>
    </source>
</reference>
<dbReference type="Proteomes" id="UP000184501">
    <property type="component" value="Unassembled WGS sequence"/>
</dbReference>
<evidence type="ECO:0000313" key="1">
    <source>
        <dbReference type="EMBL" id="SHF56036.1"/>
    </source>
</evidence>
<dbReference type="STRING" id="2017.SAMN05444320_10493"/>
<dbReference type="OrthoDB" id="3700673at2"/>
<dbReference type="RefSeq" id="WP_073482947.1">
    <property type="nucleotide sequence ID" value="NZ_FQVN01000004.1"/>
</dbReference>
<accession>A0A1M5CMZ2</accession>